<evidence type="ECO:0000313" key="4">
    <source>
        <dbReference type="EMBL" id="QQK43464.1"/>
    </source>
</evidence>
<name>A0A7T6XLN6_PENDI</name>
<reference evidence="4 5" key="1">
    <citation type="submission" date="2020-08" db="EMBL/GenBank/DDBJ databases">
        <title>The completed genome sequence of the pathogenic ascomycete fungus Penicillium digitatum.</title>
        <authorList>
            <person name="Wang M."/>
        </authorList>
    </citation>
    <scope>NUCLEOTIDE SEQUENCE [LARGE SCALE GENOMIC DNA]</scope>
    <source>
        <strain evidence="4 5">PdW03</strain>
    </source>
</reference>
<accession>A0A7T6XLN6</accession>
<feature type="compositionally biased region" description="Polar residues" evidence="1">
    <location>
        <begin position="122"/>
        <end position="134"/>
    </location>
</feature>
<dbReference type="VEuPathDB" id="FungiDB:PDIP_49750"/>
<proteinExistence type="predicted"/>
<sequence length="178" mass="19826">MAHKLALLWILMQSIQILALPTYEISVASNSLPSTNVYNKRYDFLKTLPDEDELAAMLKETAMREAGFVFSSNPPRSTPGDRSKDHKMETKTELQNLLPDPETAIGTDASTQPQPDRDISQDTKLNQSQSQLQSHRTESVMGALASDDHRIYWPPVGFFVVSAAIVCCFTVLRGIRAT</sequence>
<dbReference type="RefSeq" id="XP_014533969.1">
    <property type="nucleotide sequence ID" value="XM_014678483.1"/>
</dbReference>
<feature type="region of interest" description="Disordered" evidence="1">
    <location>
        <begin position="68"/>
        <end position="139"/>
    </location>
</feature>
<evidence type="ECO:0000256" key="2">
    <source>
        <dbReference type="SAM" id="Phobius"/>
    </source>
</evidence>
<dbReference type="EMBL" id="CP060775">
    <property type="protein sequence ID" value="QQK43464.1"/>
    <property type="molecule type" value="Genomic_DNA"/>
</dbReference>
<gene>
    <name evidence="4" type="ORF">Pdw03_7365</name>
</gene>
<dbReference type="OMA" id="MLKETAM"/>
<feature type="transmembrane region" description="Helical" evidence="2">
    <location>
        <begin position="151"/>
        <end position="172"/>
    </location>
</feature>
<keyword evidence="2" id="KW-1133">Transmembrane helix</keyword>
<evidence type="ECO:0000256" key="1">
    <source>
        <dbReference type="SAM" id="MobiDB-lite"/>
    </source>
</evidence>
<feature type="compositionally biased region" description="Basic and acidic residues" evidence="1">
    <location>
        <begin position="79"/>
        <end position="92"/>
    </location>
</feature>
<feature type="signal peptide" evidence="3">
    <location>
        <begin position="1"/>
        <end position="19"/>
    </location>
</feature>
<dbReference type="KEGG" id="pdp:PDIP_49750"/>
<dbReference type="GeneID" id="26233292"/>
<organism evidence="4 5">
    <name type="scientific">Penicillium digitatum</name>
    <name type="common">Green mold</name>
    <dbReference type="NCBI Taxonomy" id="36651"/>
    <lineage>
        <taxon>Eukaryota</taxon>
        <taxon>Fungi</taxon>
        <taxon>Dikarya</taxon>
        <taxon>Ascomycota</taxon>
        <taxon>Pezizomycotina</taxon>
        <taxon>Eurotiomycetes</taxon>
        <taxon>Eurotiomycetidae</taxon>
        <taxon>Eurotiales</taxon>
        <taxon>Aspergillaceae</taxon>
        <taxon>Penicillium</taxon>
    </lineage>
</organism>
<dbReference type="AlphaFoldDB" id="A0A7T6XLN6"/>
<evidence type="ECO:0000313" key="5">
    <source>
        <dbReference type="Proteomes" id="UP000595662"/>
    </source>
</evidence>
<feature type="chain" id="PRO_5030959397" evidence="3">
    <location>
        <begin position="20"/>
        <end position="178"/>
    </location>
</feature>
<dbReference type="Proteomes" id="UP000595662">
    <property type="component" value="Chromosome 2"/>
</dbReference>
<evidence type="ECO:0000256" key="3">
    <source>
        <dbReference type="SAM" id="SignalP"/>
    </source>
</evidence>
<keyword evidence="3" id="KW-0732">Signal</keyword>
<keyword evidence="2" id="KW-0812">Transmembrane</keyword>
<protein>
    <submittedName>
        <fullName evidence="4">Uncharacterized protein</fullName>
    </submittedName>
</protein>
<keyword evidence="2" id="KW-0472">Membrane</keyword>